<feature type="compositionally biased region" description="Polar residues" evidence="1">
    <location>
        <begin position="54"/>
        <end position="65"/>
    </location>
</feature>
<feature type="region of interest" description="Disordered" evidence="1">
    <location>
        <begin position="136"/>
        <end position="237"/>
    </location>
</feature>
<name>A0AAD7U052_9APHY</name>
<sequence length="309" mass="34110">MPHDTPSSRTSVLRSSGSDDDGSCVGVARPVPHSIDCPHRHRHRSVHAEHIPRYTSQSRGTLDSQSETEESQGNIADGESSGSELVEVPLPHPSLLLSPPQRMANRGLLAPFPRPCAHATHPLPQPDHLLRLHPRSHRQDHLQAHSHVSARPALRSNSLASPPDDDIEYTPFQLHEHPERPQLNSQRQRNCDRDQERDRHGKRPPLSPIPATNTYTHKLPPLRPPSPPPPPLIHTGTTRVPAEDIDAIDDITKMLTLPSTSLTLPSTTLVFRRSAARASLGGRRVPLRVSQANDVLDDIEQMIMSSPGV</sequence>
<comment type="caution">
    <text evidence="2">The sequence shown here is derived from an EMBL/GenBank/DDBJ whole genome shotgun (WGS) entry which is preliminary data.</text>
</comment>
<keyword evidence="3" id="KW-1185">Reference proteome</keyword>
<feature type="compositionally biased region" description="Pro residues" evidence="1">
    <location>
        <begin position="221"/>
        <end position="232"/>
    </location>
</feature>
<feature type="region of interest" description="Disordered" evidence="1">
    <location>
        <begin position="1"/>
        <end position="99"/>
    </location>
</feature>
<evidence type="ECO:0000256" key="1">
    <source>
        <dbReference type="SAM" id="MobiDB-lite"/>
    </source>
</evidence>
<dbReference type="AlphaFoldDB" id="A0AAD7U052"/>
<evidence type="ECO:0000313" key="2">
    <source>
        <dbReference type="EMBL" id="KAJ8494668.1"/>
    </source>
</evidence>
<dbReference type="Proteomes" id="UP001215151">
    <property type="component" value="Unassembled WGS sequence"/>
</dbReference>
<feature type="compositionally biased region" description="Low complexity" evidence="1">
    <location>
        <begin position="7"/>
        <end position="16"/>
    </location>
</feature>
<evidence type="ECO:0000313" key="3">
    <source>
        <dbReference type="Proteomes" id="UP001215151"/>
    </source>
</evidence>
<dbReference type="EMBL" id="JAPEVG010000033">
    <property type="protein sequence ID" value="KAJ8494668.1"/>
    <property type="molecule type" value="Genomic_DNA"/>
</dbReference>
<reference evidence="2" key="1">
    <citation type="submission" date="2022-11" db="EMBL/GenBank/DDBJ databases">
        <title>Genome Sequence of Cubamyces cubensis.</title>
        <authorList>
            <person name="Buettner E."/>
        </authorList>
    </citation>
    <scope>NUCLEOTIDE SEQUENCE</scope>
    <source>
        <strain evidence="2">MPL-01</strain>
    </source>
</reference>
<feature type="compositionally biased region" description="Low complexity" evidence="1">
    <location>
        <begin position="84"/>
        <end position="99"/>
    </location>
</feature>
<proteinExistence type="predicted"/>
<feature type="compositionally biased region" description="Basic and acidic residues" evidence="1">
    <location>
        <begin position="189"/>
        <end position="199"/>
    </location>
</feature>
<accession>A0AAD7U052</accession>
<organism evidence="2 3">
    <name type="scientific">Trametes cubensis</name>
    <dbReference type="NCBI Taxonomy" id="1111947"/>
    <lineage>
        <taxon>Eukaryota</taxon>
        <taxon>Fungi</taxon>
        <taxon>Dikarya</taxon>
        <taxon>Basidiomycota</taxon>
        <taxon>Agaricomycotina</taxon>
        <taxon>Agaricomycetes</taxon>
        <taxon>Polyporales</taxon>
        <taxon>Polyporaceae</taxon>
        <taxon>Trametes</taxon>
    </lineage>
</organism>
<gene>
    <name evidence="2" type="ORF">ONZ51_g2148</name>
</gene>
<protein>
    <submittedName>
        <fullName evidence="2">Uncharacterized protein</fullName>
    </submittedName>
</protein>